<feature type="transmembrane region" description="Helical" evidence="1">
    <location>
        <begin position="50"/>
        <end position="68"/>
    </location>
</feature>
<reference evidence="3" key="1">
    <citation type="submission" date="2017-03" db="EMBL/GenBank/DDBJ databases">
        <title>Phytopthora megakarya and P. palmivora, two closely related causual agents of cacao black pod achieved similar genome size and gene model numbers by different mechanisms.</title>
        <authorList>
            <person name="Ali S."/>
            <person name="Shao J."/>
            <person name="Larry D.J."/>
            <person name="Kronmiller B."/>
            <person name="Shen D."/>
            <person name="Strem M.D."/>
            <person name="Melnick R.L."/>
            <person name="Guiltinan M.J."/>
            <person name="Tyler B.M."/>
            <person name="Meinhardt L.W."/>
            <person name="Bailey B.A."/>
        </authorList>
    </citation>
    <scope>NUCLEOTIDE SEQUENCE [LARGE SCALE GENOMIC DNA]</scope>
    <source>
        <strain evidence="3">zdho120</strain>
    </source>
</reference>
<protein>
    <submittedName>
        <fullName evidence="2">Uncharacterized protein</fullName>
    </submittedName>
</protein>
<dbReference type="SUPFAM" id="SSF90112">
    <property type="entry name" value="Neurotransmitter-gated ion-channel transmembrane pore"/>
    <property type="match status" value="1"/>
</dbReference>
<dbReference type="EMBL" id="NBNE01015679">
    <property type="protein sequence ID" value="OWY93662.1"/>
    <property type="molecule type" value="Genomic_DNA"/>
</dbReference>
<name>A0A225UKR8_9STRA</name>
<dbReference type="OrthoDB" id="62474at2759"/>
<keyword evidence="3" id="KW-1185">Reference proteome</keyword>
<evidence type="ECO:0000313" key="3">
    <source>
        <dbReference type="Proteomes" id="UP000198211"/>
    </source>
</evidence>
<evidence type="ECO:0000313" key="2">
    <source>
        <dbReference type="EMBL" id="OWY93662.1"/>
    </source>
</evidence>
<dbReference type="GO" id="GO:0016020">
    <property type="term" value="C:membrane"/>
    <property type="evidence" value="ECO:0007669"/>
    <property type="project" value="InterPro"/>
</dbReference>
<dbReference type="InterPro" id="IPR038050">
    <property type="entry name" value="Neuro_actylchol_rec"/>
</dbReference>
<dbReference type="STRING" id="4795.A0A225UKR8"/>
<evidence type="ECO:0000256" key="1">
    <source>
        <dbReference type="SAM" id="Phobius"/>
    </source>
</evidence>
<proteinExistence type="predicted"/>
<dbReference type="GO" id="GO:0006811">
    <property type="term" value="P:monoatomic ion transport"/>
    <property type="evidence" value="ECO:0007669"/>
    <property type="project" value="InterPro"/>
</dbReference>
<gene>
    <name evidence="2" type="ORF">PHMEG_00036861</name>
</gene>
<feature type="transmembrane region" description="Helical" evidence="1">
    <location>
        <begin position="88"/>
        <end position="106"/>
    </location>
</feature>
<dbReference type="InterPro" id="IPR036719">
    <property type="entry name" value="Neuro-gated_channel_TM_sf"/>
</dbReference>
<keyword evidence="1" id="KW-0812">Transmembrane</keyword>
<dbReference type="Gene3D" id="1.20.58.390">
    <property type="entry name" value="Neurotransmitter-gated ion-channel transmembrane domain"/>
    <property type="match status" value="1"/>
</dbReference>
<dbReference type="Proteomes" id="UP000198211">
    <property type="component" value="Unassembled WGS sequence"/>
</dbReference>
<dbReference type="AlphaFoldDB" id="A0A225UKR8"/>
<sequence>MDAGTFAIINYKLGSVFDVVHHDKILMEEINAEANKKGIRFKMMLERRHGYYVTNVAIPAGIITYLYLISYTPLSVGSLMDTGDPVQIVLTLLLTAVTFKNIVTSLTPQISYFTSLGHYVREMHVADI</sequence>
<organism evidence="2 3">
    <name type="scientific">Phytophthora megakarya</name>
    <dbReference type="NCBI Taxonomy" id="4795"/>
    <lineage>
        <taxon>Eukaryota</taxon>
        <taxon>Sar</taxon>
        <taxon>Stramenopiles</taxon>
        <taxon>Oomycota</taxon>
        <taxon>Peronosporomycetes</taxon>
        <taxon>Peronosporales</taxon>
        <taxon>Peronosporaceae</taxon>
        <taxon>Phytophthora</taxon>
    </lineage>
</organism>
<keyword evidence="1" id="KW-0472">Membrane</keyword>
<keyword evidence="1" id="KW-1133">Transmembrane helix</keyword>
<comment type="caution">
    <text evidence="2">The sequence shown here is derived from an EMBL/GenBank/DDBJ whole genome shotgun (WGS) entry which is preliminary data.</text>
</comment>
<accession>A0A225UKR8</accession>